<dbReference type="EMBL" id="JWZT01002856">
    <property type="protein sequence ID" value="KII68488.1"/>
    <property type="molecule type" value="Genomic_DNA"/>
</dbReference>
<evidence type="ECO:0000313" key="1">
    <source>
        <dbReference type="EMBL" id="KII68488.1"/>
    </source>
</evidence>
<reference evidence="1 2" key="1">
    <citation type="journal article" date="2014" name="Genome Biol. Evol.">
        <title>The genome of the myxosporean Thelohanellus kitauei shows adaptations to nutrient acquisition within its fish host.</title>
        <authorList>
            <person name="Yang Y."/>
            <person name="Xiong J."/>
            <person name="Zhou Z."/>
            <person name="Huo F."/>
            <person name="Miao W."/>
            <person name="Ran C."/>
            <person name="Liu Y."/>
            <person name="Zhang J."/>
            <person name="Feng J."/>
            <person name="Wang M."/>
            <person name="Wang M."/>
            <person name="Wang L."/>
            <person name="Yao B."/>
        </authorList>
    </citation>
    <scope>NUCLEOTIDE SEQUENCE [LARGE SCALE GENOMIC DNA]</scope>
    <source>
        <strain evidence="1">Wuqing</strain>
    </source>
</reference>
<name>A0A0C2JGT3_THEKT</name>
<evidence type="ECO:0000313" key="2">
    <source>
        <dbReference type="Proteomes" id="UP000031668"/>
    </source>
</evidence>
<dbReference type="AlphaFoldDB" id="A0A0C2JGT3"/>
<dbReference type="Proteomes" id="UP000031668">
    <property type="component" value="Unassembled WGS sequence"/>
</dbReference>
<organism evidence="1 2">
    <name type="scientific">Thelohanellus kitauei</name>
    <name type="common">Myxosporean</name>
    <dbReference type="NCBI Taxonomy" id="669202"/>
    <lineage>
        <taxon>Eukaryota</taxon>
        <taxon>Metazoa</taxon>
        <taxon>Cnidaria</taxon>
        <taxon>Myxozoa</taxon>
        <taxon>Myxosporea</taxon>
        <taxon>Bivalvulida</taxon>
        <taxon>Platysporina</taxon>
        <taxon>Myxobolidae</taxon>
        <taxon>Thelohanellus</taxon>
    </lineage>
</organism>
<protein>
    <submittedName>
        <fullName evidence="1">Uncharacterized protein</fullName>
    </submittedName>
</protein>
<proteinExistence type="predicted"/>
<gene>
    <name evidence="1" type="ORF">RF11_06926</name>
</gene>
<sequence length="111" mass="11717">MSHDALFTVQGIASTLEAGSSGAPLAELLVISNDINCPWAFSVLGNPPSSFRGAMAPAQGNTTAANSAESNLAFEFNKLRAIKLHQELKNRLNRHPQTSSLILMDPEALGG</sequence>
<accession>A0A0C2JGT3</accession>
<comment type="caution">
    <text evidence="1">The sequence shown here is derived from an EMBL/GenBank/DDBJ whole genome shotgun (WGS) entry which is preliminary data.</text>
</comment>
<keyword evidence="2" id="KW-1185">Reference proteome</keyword>